<evidence type="ECO:0000259" key="4">
    <source>
        <dbReference type="Pfam" id="PF00593"/>
    </source>
</evidence>
<feature type="domain" description="TonB-dependent receptor-like beta-barrel" evidence="4">
    <location>
        <begin position="2"/>
        <end position="123"/>
    </location>
</feature>
<dbReference type="Proteomes" id="UP000305874">
    <property type="component" value="Unassembled WGS sequence"/>
</dbReference>
<evidence type="ECO:0000256" key="1">
    <source>
        <dbReference type="ARBA" id="ARBA00004442"/>
    </source>
</evidence>
<dbReference type="GO" id="GO:0009279">
    <property type="term" value="C:cell outer membrane"/>
    <property type="evidence" value="ECO:0007669"/>
    <property type="project" value="UniProtKB-SubCell"/>
</dbReference>
<keyword evidence="3" id="KW-0998">Cell outer membrane</keyword>
<dbReference type="Pfam" id="PF00593">
    <property type="entry name" value="TonB_dep_Rec_b-barrel"/>
    <property type="match status" value="1"/>
</dbReference>
<dbReference type="SUPFAM" id="SSF56935">
    <property type="entry name" value="Porins"/>
    <property type="match status" value="1"/>
</dbReference>
<dbReference type="RefSeq" id="WP_171041956.1">
    <property type="nucleotide sequence ID" value="NZ_PNCG01000590.1"/>
</dbReference>
<gene>
    <name evidence="5" type="ORF">CWC05_21615</name>
</gene>
<feature type="non-terminal residue" evidence="5">
    <location>
        <position position="1"/>
    </location>
</feature>
<sequence>DWLFSAIANYADGTVDARFDADFSALDMGYVDTWLEQRDSYYEFRLASQNNSSLTWLFGLSYSLNRDANRTQTLTKVPYGDTLIEATLDTQGQLEQKSYVAYADATWKVSKHWQIQGGVRYLDEQFSGQHYFNNPLYPMP</sequence>
<comment type="caution">
    <text evidence="5">The sequence shown here is derived from an EMBL/GenBank/DDBJ whole genome shotgun (WGS) entry which is preliminary data.</text>
</comment>
<proteinExistence type="predicted"/>
<evidence type="ECO:0000256" key="3">
    <source>
        <dbReference type="ARBA" id="ARBA00023237"/>
    </source>
</evidence>
<evidence type="ECO:0000313" key="5">
    <source>
        <dbReference type="EMBL" id="TMP76262.1"/>
    </source>
</evidence>
<accession>A0A5S3YMH7</accession>
<reference evidence="6" key="2">
    <citation type="submission" date="2019-06" db="EMBL/GenBank/DDBJ databases">
        <title>Co-occurence of chitin degradation, pigmentation and bioactivity in marine Pseudoalteromonas.</title>
        <authorList>
            <person name="Sonnenschein E.C."/>
            <person name="Bech P.K."/>
        </authorList>
    </citation>
    <scope>NUCLEOTIDE SEQUENCE [LARGE SCALE GENOMIC DNA]</scope>
    <source>
        <strain evidence="6">S2897</strain>
    </source>
</reference>
<dbReference type="Gene3D" id="2.40.170.20">
    <property type="entry name" value="TonB-dependent receptor, beta-barrel domain"/>
    <property type="match status" value="1"/>
</dbReference>
<dbReference type="InterPro" id="IPR000531">
    <property type="entry name" value="Beta-barrel_TonB"/>
</dbReference>
<dbReference type="InterPro" id="IPR036942">
    <property type="entry name" value="Beta-barrel_TonB_sf"/>
</dbReference>
<dbReference type="EMBL" id="PNCG01000590">
    <property type="protein sequence ID" value="TMP76262.1"/>
    <property type="molecule type" value="Genomic_DNA"/>
</dbReference>
<keyword evidence="2" id="KW-0472">Membrane</keyword>
<name>A0A5S3YMH7_9GAMM</name>
<dbReference type="AlphaFoldDB" id="A0A5S3YMH7"/>
<reference evidence="5 6" key="1">
    <citation type="submission" date="2017-12" db="EMBL/GenBank/DDBJ databases">
        <authorList>
            <person name="Paulsen S."/>
            <person name="Gram L.K."/>
        </authorList>
    </citation>
    <scope>NUCLEOTIDE SEQUENCE [LARGE SCALE GENOMIC DNA]</scope>
    <source>
        <strain evidence="5 6">S2897</strain>
    </source>
</reference>
<evidence type="ECO:0000256" key="2">
    <source>
        <dbReference type="ARBA" id="ARBA00023136"/>
    </source>
</evidence>
<evidence type="ECO:0000313" key="6">
    <source>
        <dbReference type="Proteomes" id="UP000305874"/>
    </source>
</evidence>
<comment type="subcellular location">
    <subcellularLocation>
        <location evidence="1">Cell outer membrane</location>
    </subcellularLocation>
</comment>
<protein>
    <recommendedName>
        <fullName evidence="4">TonB-dependent receptor-like beta-barrel domain-containing protein</fullName>
    </recommendedName>
</protein>
<feature type="non-terminal residue" evidence="5">
    <location>
        <position position="140"/>
    </location>
</feature>
<organism evidence="5 6">
    <name type="scientific">Pseudoalteromonas ruthenica</name>
    <dbReference type="NCBI Taxonomy" id="151081"/>
    <lineage>
        <taxon>Bacteria</taxon>
        <taxon>Pseudomonadati</taxon>
        <taxon>Pseudomonadota</taxon>
        <taxon>Gammaproteobacteria</taxon>
        <taxon>Alteromonadales</taxon>
        <taxon>Pseudoalteromonadaceae</taxon>
        <taxon>Pseudoalteromonas</taxon>
    </lineage>
</organism>